<dbReference type="InterPro" id="IPR019949">
    <property type="entry name" value="CmoO-like"/>
</dbReference>
<name>A0A939T4A6_9ACTN</name>
<organism evidence="4 5">
    <name type="scientific">Actinomadura barringtoniae</name>
    <dbReference type="NCBI Taxonomy" id="1427535"/>
    <lineage>
        <taxon>Bacteria</taxon>
        <taxon>Bacillati</taxon>
        <taxon>Actinomycetota</taxon>
        <taxon>Actinomycetes</taxon>
        <taxon>Streptosporangiales</taxon>
        <taxon>Thermomonosporaceae</taxon>
        <taxon>Actinomadura</taxon>
    </lineage>
</organism>
<dbReference type="Gene3D" id="3.20.20.30">
    <property type="entry name" value="Luciferase-like domain"/>
    <property type="match status" value="1"/>
</dbReference>
<evidence type="ECO:0000259" key="3">
    <source>
        <dbReference type="Pfam" id="PF00296"/>
    </source>
</evidence>
<feature type="domain" description="Luciferase-like" evidence="3">
    <location>
        <begin position="191"/>
        <end position="349"/>
    </location>
</feature>
<dbReference type="NCBIfam" id="TIGR03558">
    <property type="entry name" value="oxido_grp_1"/>
    <property type="match status" value="2"/>
</dbReference>
<dbReference type="EMBL" id="JAGEOJ010000004">
    <property type="protein sequence ID" value="MBO2447939.1"/>
    <property type="molecule type" value="Genomic_DNA"/>
</dbReference>
<evidence type="ECO:0000313" key="4">
    <source>
        <dbReference type="EMBL" id="MBO2447939.1"/>
    </source>
</evidence>
<comment type="similarity">
    <text evidence="1">To bacterial alkanal monooxygenase alpha and beta chains.</text>
</comment>
<sequence>MTTVTGVPLSILDLAPIPAGGTVRDALHNTINLARRAEAAGYRRYWLAEHHLAPGVASSAPQILIQAVATATTTLRVGSGAVQTGHWTPLAVAEQFGTIEALHPGRIDLGLGRSGQRRNEPARHEPARHEPARHDAARESHEVNGLLIPKPFDSRVLANSPQVQAMKTLLQQPGAQTPDFADQVDELAALLDGTYRSPSGHRPAVVPGTGADLELWILGSSGGQSAHVAGERGLPFAANYHVAPAAVLEAVETYRAAFKPSAVLDEPYVMVSADVVVAPTDDEARHLASPYPLWVHSIRSELAAIPYPTPEQAAAHQWTDEAWALVQDRVDTQLVGSPETVAERLDTLQWVTGADELLVTTITHDHTDRVRSFELLARHWRARRSG</sequence>
<proteinExistence type="predicted"/>
<dbReference type="SUPFAM" id="SSF51679">
    <property type="entry name" value="Bacterial luciferase-like"/>
    <property type="match status" value="1"/>
</dbReference>
<keyword evidence="5" id="KW-1185">Reference proteome</keyword>
<dbReference type="CDD" id="cd00347">
    <property type="entry name" value="Flavin_utilizing_monoxygenases"/>
    <property type="match status" value="2"/>
</dbReference>
<evidence type="ECO:0000256" key="2">
    <source>
        <dbReference type="SAM" id="MobiDB-lite"/>
    </source>
</evidence>
<protein>
    <submittedName>
        <fullName evidence="4">LLM class flavin-dependent oxidoreductase</fullName>
    </submittedName>
</protein>
<evidence type="ECO:0000256" key="1">
    <source>
        <dbReference type="ARBA" id="ARBA00007789"/>
    </source>
</evidence>
<comment type="caution">
    <text evidence="4">The sequence shown here is derived from an EMBL/GenBank/DDBJ whole genome shotgun (WGS) entry which is preliminary data.</text>
</comment>
<dbReference type="PANTHER" id="PTHR30137:SF6">
    <property type="entry name" value="LUCIFERASE-LIKE MONOOXYGENASE"/>
    <property type="match status" value="1"/>
</dbReference>
<feature type="domain" description="Luciferase-like" evidence="3">
    <location>
        <begin position="16"/>
        <end position="120"/>
    </location>
</feature>
<reference evidence="4" key="1">
    <citation type="submission" date="2021-03" db="EMBL/GenBank/DDBJ databases">
        <authorList>
            <person name="Kanchanasin P."/>
            <person name="Saeng-In P."/>
            <person name="Phongsopitanun W."/>
            <person name="Yuki M."/>
            <person name="Kudo T."/>
            <person name="Ohkuma M."/>
            <person name="Tanasupawat S."/>
        </authorList>
    </citation>
    <scope>NUCLEOTIDE SEQUENCE</scope>
    <source>
        <strain evidence="4">GKU 128</strain>
    </source>
</reference>
<dbReference type="InterPro" id="IPR036661">
    <property type="entry name" value="Luciferase-like_sf"/>
</dbReference>
<dbReference type="Proteomes" id="UP000669179">
    <property type="component" value="Unassembled WGS sequence"/>
</dbReference>
<feature type="region of interest" description="Disordered" evidence="2">
    <location>
        <begin position="107"/>
        <end position="140"/>
    </location>
</feature>
<dbReference type="GO" id="GO:0016705">
    <property type="term" value="F:oxidoreductase activity, acting on paired donors, with incorporation or reduction of molecular oxygen"/>
    <property type="evidence" value="ECO:0007669"/>
    <property type="project" value="InterPro"/>
</dbReference>
<dbReference type="RefSeq" id="WP_208255571.1">
    <property type="nucleotide sequence ID" value="NZ_JAGEOJ010000004.1"/>
</dbReference>
<dbReference type="InterPro" id="IPR050766">
    <property type="entry name" value="Bact_Lucif_Oxidored"/>
</dbReference>
<dbReference type="InterPro" id="IPR011251">
    <property type="entry name" value="Luciferase-like_dom"/>
</dbReference>
<accession>A0A939T4A6</accession>
<evidence type="ECO:0000313" key="5">
    <source>
        <dbReference type="Proteomes" id="UP000669179"/>
    </source>
</evidence>
<dbReference type="AlphaFoldDB" id="A0A939T4A6"/>
<dbReference type="PANTHER" id="PTHR30137">
    <property type="entry name" value="LUCIFERASE-LIKE MONOOXYGENASE"/>
    <property type="match status" value="1"/>
</dbReference>
<dbReference type="GO" id="GO:0005829">
    <property type="term" value="C:cytosol"/>
    <property type="evidence" value="ECO:0007669"/>
    <property type="project" value="TreeGrafter"/>
</dbReference>
<gene>
    <name evidence="4" type="ORF">J4573_12615</name>
</gene>
<feature type="compositionally biased region" description="Basic and acidic residues" evidence="2">
    <location>
        <begin position="117"/>
        <end position="140"/>
    </location>
</feature>
<dbReference type="Pfam" id="PF00296">
    <property type="entry name" value="Bac_luciferase"/>
    <property type="match status" value="2"/>
</dbReference>